<sequence length="205" mass="23518">MKLYYSPNLNPRVAVAVAKHLGSPVEFVRASPMDPRYREQFRPLNPNTRVPILTEEGRTPLWETDAIVYRLSTLAGSEFWPTDERMVEMLRWVSWGTHHFTRAADVFYFENLIRPQFLARPANQRALDDAAEDLAVCGPVLDEILAGRTWLVGDRPTYADFRVATALPFAESAAIPVTQYTNITRWHDRLNRIDAWRDPFAGLAM</sequence>
<dbReference type="Pfam" id="PF02798">
    <property type="entry name" value="GST_N"/>
    <property type="match status" value="1"/>
</dbReference>
<dbReference type="Gene3D" id="3.40.30.10">
    <property type="entry name" value="Glutaredoxin"/>
    <property type="match status" value="1"/>
</dbReference>
<proteinExistence type="inferred from homology"/>
<evidence type="ECO:0000313" key="4">
    <source>
        <dbReference type="Proteomes" id="UP000029995"/>
    </source>
</evidence>
<dbReference type="PROSITE" id="PS50405">
    <property type="entry name" value="GST_CTER"/>
    <property type="match status" value="1"/>
</dbReference>
<dbReference type="CDD" id="cd00570">
    <property type="entry name" value="GST_N_family"/>
    <property type="match status" value="1"/>
</dbReference>
<protein>
    <submittedName>
        <fullName evidence="3">Glutathione S-transferase</fullName>
    </submittedName>
</protein>
<dbReference type="PANTHER" id="PTHR44051">
    <property type="entry name" value="GLUTATHIONE S-TRANSFERASE-RELATED"/>
    <property type="match status" value="1"/>
</dbReference>
<dbReference type="InterPro" id="IPR040079">
    <property type="entry name" value="Glutathione_S-Trfase"/>
</dbReference>
<dbReference type="OrthoDB" id="9810080at2"/>
<dbReference type="SFLD" id="SFLDS00019">
    <property type="entry name" value="Glutathione_Transferase_(cytos"/>
    <property type="match status" value="1"/>
</dbReference>
<gene>
    <name evidence="3" type="ORF">P409_12845</name>
</gene>
<dbReference type="InterPro" id="IPR036282">
    <property type="entry name" value="Glutathione-S-Trfase_C_sf"/>
</dbReference>
<organism evidence="3 4">
    <name type="scientific">Inquilinus limosus MP06</name>
    <dbReference type="NCBI Taxonomy" id="1398085"/>
    <lineage>
        <taxon>Bacteria</taxon>
        <taxon>Pseudomonadati</taxon>
        <taxon>Pseudomonadota</taxon>
        <taxon>Alphaproteobacteria</taxon>
        <taxon>Rhodospirillales</taxon>
        <taxon>Rhodospirillaceae</taxon>
        <taxon>Inquilinus</taxon>
    </lineage>
</organism>
<dbReference type="InterPro" id="IPR004046">
    <property type="entry name" value="GST_C"/>
</dbReference>
<dbReference type="AlphaFoldDB" id="A0A0A0D775"/>
<evidence type="ECO:0000259" key="2">
    <source>
        <dbReference type="PROSITE" id="PS50405"/>
    </source>
</evidence>
<comment type="similarity">
    <text evidence="1">Belongs to the GST superfamily.</text>
</comment>
<name>A0A0A0D775_9PROT</name>
<dbReference type="Pfam" id="PF00043">
    <property type="entry name" value="GST_C"/>
    <property type="match status" value="1"/>
</dbReference>
<feature type="domain" description="GST C-terminal" evidence="2">
    <location>
        <begin position="82"/>
        <end position="205"/>
    </location>
</feature>
<reference evidence="3 4" key="1">
    <citation type="submission" date="2014-01" db="EMBL/GenBank/DDBJ databases">
        <title>Genome sequence determination for a cystic fibrosis isolate, Inquilinus limosus.</title>
        <authorList>
            <person name="Pino M."/>
            <person name="Di Conza J."/>
            <person name="Gutkind G."/>
        </authorList>
    </citation>
    <scope>NUCLEOTIDE SEQUENCE [LARGE SCALE GENOMIC DNA]</scope>
    <source>
        <strain evidence="3 4">MP06</strain>
    </source>
</reference>
<dbReference type="Gene3D" id="1.20.1050.10">
    <property type="match status" value="1"/>
</dbReference>
<dbReference type="PANTHER" id="PTHR44051:SF8">
    <property type="entry name" value="GLUTATHIONE S-TRANSFERASE GSTA"/>
    <property type="match status" value="1"/>
</dbReference>
<dbReference type="RefSeq" id="WP_034836721.1">
    <property type="nucleotide sequence ID" value="NZ_JANX01000132.1"/>
</dbReference>
<dbReference type="SUPFAM" id="SSF47616">
    <property type="entry name" value="GST C-terminal domain-like"/>
    <property type="match status" value="1"/>
</dbReference>
<comment type="caution">
    <text evidence="3">The sequence shown here is derived from an EMBL/GenBank/DDBJ whole genome shotgun (WGS) entry which is preliminary data.</text>
</comment>
<evidence type="ECO:0000256" key="1">
    <source>
        <dbReference type="RuleBase" id="RU003494"/>
    </source>
</evidence>
<accession>A0A0A0D775</accession>
<evidence type="ECO:0000313" key="3">
    <source>
        <dbReference type="EMBL" id="KGM33969.1"/>
    </source>
</evidence>
<dbReference type="InterPro" id="IPR010987">
    <property type="entry name" value="Glutathione-S-Trfase_C-like"/>
</dbReference>
<dbReference type="InterPro" id="IPR036249">
    <property type="entry name" value="Thioredoxin-like_sf"/>
</dbReference>
<dbReference type="Proteomes" id="UP000029995">
    <property type="component" value="Unassembled WGS sequence"/>
</dbReference>
<dbReference type="GO" id="GO:0016740">
    <property type="term" value="F:transferase activity"/>
    <property type="evidence" value="ECO:0007669"/>
    <property type="project" value="UniProtKB-KW"/>
</dbReference>
<dbReference type="EMBL" id="JANX01000132">
    <property type="protein sequence ID" value="KGM33969.1"/>
    <property type="molecule type" value="Genomic_DNA"/>
</dbReference>
<dbReference type="InterPro" id="IPR004045">
    <property type="entry name" value="Glutathione_S-Trfase_N"/>
</dbReference>
<dbReference type="SUPFAM" id="SSF52833">
    <property type="entry name" value="Thioredoxin-like"/>
    <property type="match status" value="1"/>
</dbReference>
<keyword evidence="3" id="KW-0808">Transferase</keyword>